<evidence type="ECO:0000313" key="9">
    <source>
        <dbReference type="EMBL" id="CAI8015107.1"/>
    </source>
</evidence>
<dbReference type="GO" id="GO:0004068">
    <property type="term" value="F:aspartate 1-decarboxylase activity"/>
    <property type="evidence" value="ECO:0007669"/>
    <property type="project" value="InterPro"/>
</dbReference>
<proteinExistence type="inferred from homology"/>
<dbReference type="Pfam" id="PF02261">
    <property type="entry name" value="Asp_decarbox"/>
    <property type="match status" value="1"/>
</dbReference>
<gene>
    <name evidence="9" type="ORF">GBAR_LOCUS9404</name>
</gene>
<dbReference type="Gene3D" id="2.40.40.20">
    <property type="match status" value="1"/>
</dbReference>
<keyword evidence="8" id="KW-0670">Pyruvate</keyword>
<evidence type="ECO:0000256" key="7">
    <source>
        <dbReference type="ARBA" id="ARBA00023270"/>
    </source>
</evidence>
<dbReference type="PANTHER" id="PTHR21012:SF0">
    <property type="entry name" value="ASPARTATE 1-DECARBOXYLASE"/>
    <property type="match status" value="1"/>
</dbReference>
<organism evidence="9 10">
    <name type="scientific">Geodia barretti</name>
    <name type="common">Barrett's horny sponge</name>
    <dbReference type="NCBI Taxonomy" id="519541"/>
    <lineage>
        <taxon>Eukaryota</taxon>
        <taxon>Metazoa</taxon>
        <taxon>Porifera</taxon>
        <taxon>Demospongiae</taxon>
        <taxon>Heteroscleromorpha</taxon>
        <taxon>Tetractinellida</taxon>
        <taxon>Astrophorina</taxon>
        <taxon>Geodiidae</taxon>
        <taxon>Geodia</taxon>
    </lineage>
</organism>
<evidence type="ECO:0000256" key="6">
    <source>
        <dbReference type="ARBA" id="ARBA00023239"/>
    </source>
</evidence>
<evidence type="ECO:0000313" key="10">
    <source>
        <dbReference type="Proteomes" id="UP001174909"/>
    </source>
</evidence>
<keyword evidence="4" id="KW-0068">Autocatalytic cleavage</keyword>
<evidence type="ECO:0000256" key="5">
    <source>
        <dbReference type="ARBA" id="ARBA00023145"/>
    </source>
</evidence>
<keyword evidence="7" id="KW-0704">Schiff base</keyword>
<keyword evidence="6" id="KW-0456">Lyase</keyword>
<reference evidence="9" key="1">
    <citation type="submission" date="2023-03" db="EMBL/GenBank/DDBJ databases">
        <authorList>
            <person name="Steffen K."/>
            <person name="Cardenas P."/>
        </authorList>
    </citation>
    <scope>NUCLEOTIDE SEQUENCE</scope>
</reference>
<evidence type="ECO:0000256" key="2">
    <source>
        <dbReference type="ARBA" id="ARBA00022655"/>
    </source>
</evidence>
<comment type="caution">
    <text evidence="9">The sequence shown here is derived from an EMBL/GenBank/DDBJ whole genome shotgun (WGS) entry which is preliminary data.</text>
</comment>
<keyword evidence="1" id="KW-0963">Cytoplasm</keyword>
<dbReference type="Proteomes" id="UP001174909">
    <property type="component" value="Unassembled WGS sequence"/>
</dbReference>
<dbReference type="NCBIfam" id="TIGR00223">
    <property type="entry name" value="panD"/>
    <property type="match status" value="1"/>
</dbReference>
<dbReference type="GO" id="GO:0005829">
    <property type="term" value="C:cytosol"/>
    <property type="evidence" value="ECO:0007669"/>
    <property type="project" value="TreeGrafter"/>
</dbReference>
<evidence type="ECO:0000256" key="8">
    <source>
        <dbReference type="ARBA" id="ARBA00023317"/>
    </source>
</evidence>
<dbReference type="GO" id="GO:0006523">
    <property type="term" value="P:alanine biosynthetic process"/>
    <property type="evidence" value="ECO:0007669"/>
    <property type="project" value="InterPro"/>
</dbReference>
<accession>A0AA35RRQ6</accession>
<keyword evidence="2" id="KW-0566">Pantothenate biosynthesis</keyword>
<sequence>MREILRSKIHRCWVTGSNLDYVGSIIIDRELMEKADIWEFEKVVICNANNGNRWETYALPGERGSGTISVQGPGARMCHKGDCLVILSYEVTDHPVEPRMILTDENNRFLEYIEGAMYAEPASIF</sequence>
<dbReference type="EMBL" id="CASHTH010001419">
    <property type="protein sequence ID" value="CAI8015107.1"/>
    <property type="molecule type" value="Genomic_DNA"/>
</dbReference>
<dbReference type="HAMAP" id="MF_00446">
    <property type="entry name" value="PanD"/>
    <property type="match status" value="1"/>
</dbReference>
<protein>
    <submittedName>
        <fullName evidence="9">Aspartate 1-decarboxylase</fullName>
    </submittedName>
</protein>
<dbReference type="AlphaFoldDB" id="A0AA35RRQ6"/>
<evidence type="ECO:0000256" key="4">
    <source>
        <dbReference type="ARBA" id="ARBA00022813"/>
    </source>
</evidence>
<dbReference type="CDD" id="cd06919">
    <property type="entry name" value="Asp_decarbox"/>
    <property type="match status" value="1"/>
</dbReference>
<keyword evidence="3" id="KW-0210">Decarboxylase</keyword>
<name>A0AA35RRQ6_GEOBA</name>
<keyword evidence="5" id="KW-0865">Zymogen</keyword>
<dbReference type="SUPFAM" id="SSF50692">
    <property type="entry name" value="ADC-like"/>
    <property type="match status" value="1"/>
</dbReference>
<keyword evidence="10" id="KW-1185">Reference proteome</keyword>
<dbReference type="InterPro" id="IPR009010">
    <property type="entry name" value="Asp_de-COase-like_dom_sf"/>
</dbReference>
<dbReference type="PANTHER" id="PTHR21012">
    <property type="entry name" value="ASPARTATE 1-DECARBOXYLASE"/>
    <property type="match status" value="1"/>
</dbReference>
<dbReference type="InterPro" id="IPR003190">
    <property type="entry name" value="Asp_decarbox"/>
</dbReference>
<dbReference type="GO" id="GO:0015940">
    <property type="term" value="P:pantothenate biosynthetic process"/>
    <property type="evidence" value="ECO:0007669"/>
    <property type="project" value="UniProtKB-KW"/>
</dbReference>
<evidence type="ECO:0000256" key="3">
    <source>
        <dbReference type="ARBA" id="ARBA00022793"/>
    </source>
</evidence>
<evidence type="ECO:0000256" key="1">
    <source>
        <dbReference type="ARBA" id="ARBA00022490"/>
    </source>
</evidence>